<feature type="coiled-coil region" evidence="1">
    <location>
        <begin position="487"/>
        <end position="550"/>
    </location>
</feature>
<feature type="non-terminal residue" evidence="2">
    <location>
        <position position="1"/>
    </location>
</feature>
<keyword evidence="1" id="KW-0175">Coiled coil</keyword>
<organism evidence="2">
    <name type="scientific">Trepomonas sp. PC1</name>
    <dbReference type="NCBI Taxonomy" id="1076344"/>
    <lineage>
        <taxon>Eukaryota</taxon>
        <taxon>Metamonada</taxon>
        <taxon>Diplomonadida</taxon>
        <taxon>Hexamitidae</taxon>
        <taxon>Hexamitinae</taxon>
        <taxon>Trepomonas</taxon>
    </lineage>
</organism>
<gene>
    <name evidence="2" type="ORF">TPC1_10127</name>
</gene>
<dbReference type="AlphaFoldDB" id="A0A146KIM6"/>
<accession>A0A146KIM6</accession>
<protein>
    <submittedName>
        <fullName evidence="2">Uncharacterized protein</fullName>
    </submittedName>
</protein>
<sequence>QVFKSLSFQKLFSCQLLTNVKFRLKLTAENLSGELAGEIEAQLLNHELDLLTFVDKSRPKIFSSQISYLCKNLYKNSIQDLSQRVEQLARNFTEVDIVQIINLYAHFTSQTEFNIIYPVKPNNSIVERLINQQPFCKRLLNSCIDQMNQSKQVLSQCLAILPPSSLLQILASQYPFINVSQVLMARTLQDGPDFVNQTLIYLTNNLQKFPLEVHYFTFELFQRTPWLFFDEIPFMKQHKDQTYKLIASYVQQIQQQFGIVIQELKCSVENSIIKRRFDDFSYMLSNCTIELEKLIDVVFEPIFGAYDFLQVEEEDSVDTVKVVSKTYQPKSAEEAKQMTTKAFNQNQNQLQIQFINYLLTNVFSVIKDKTNLQKIRIRYLQFVVLAMKKYKILLSNTVGCFGDTLQSEGSLGFQFVVCLISSIMIHNQIDLPGLQHLQQQLQQQQTLKQQAEQSYKQMQTQSIQLTAYQKQGIQQLSQEMEKIKPVLQQHKIVMEQYNTEISRLYQQMTQSNDTKKQEYIVQLQNMRQKSEQVKQLIQNHESQLNNYDQQCQKIGGVHYQKLRQGDQIVTQVNQINADINQKQQQFYYSNQFLQIYVNLIKQELLQMDCIANKKFLYQLLLQLLQLPGQLPRQSFSQELKLSIFCLQPAQKQKDLLTKTLNRITSENAFMQGKESANQFDNKLYVCIHILLERQIEQNCYLFDFLQGLLGLNEAKTADYLINKIAIPLFNLSYPRFQFFKYAVQIKQLQHDNIRLDQVHAAVLSYGLLKIDRDKLAHEMQSDPRFEAEFQQLDGKLRETQPYELRLVDKQLPVTDKSLIQLTLTKQAQQLAFLISKRRAFLSTSEMDISSLALFALVTQGGFFFPEFVTFLRQLIISLESYRYPMFFFEQLVFELNIYHQILADYRCARNETCPFFLLLSMKKKLQDFQQDYQIIVTAMKKSATNKILHQEPSMMMLCTLCNYLPQPKSDYEHQSVHKTVTQYILSIFATKKQQLSTDVVQSILRVTTENVTKNSKQIFAFDEITQLKLYYEELGKVVNHYKKIDQSNWDIFFKILMDLQVPEQAQWLSQLLIDTISEM</sequence>
<feature type="coiled-coil region" evidence="1">
    <location>
        <begin position="434"/>
        <end position="461"/>
    </location>
</feature>
<evidence type="ECO:0000313" key="2">
    <source>
        <dbReference type="EMBL" id="JAP96512.1"/>
    </source>
</evidence>
<reference evidence="2" key="1">
    <citation type="submission" date="2015-07" db="EMBL/GenBank/DDBJ databases">
        <title>Adaptation to a free-living lifestyle via gene acquisitions in the diplomonad Trepomonas sp. PC1.</title>
        <authorList>
            <person name="Xu F."/>
            <person name="Jerlstrom-Hultqvist J."/>
            <person name="Kolisko M."/>
            <person name="Simpson A.G.B."/>
            <person name="Roger A.J."/>
            <person name="Svard S.G."/>
            <person name="Andersson J.O."/>
        </authorList>
    </citation>
    <scope>NUCLEOTIDE SEQUENCE</scope>
    <source>
        <strain evidence="2">PC1</strain>
    </source>
</reference>
<proteinExistence type="predicted"/>
<dbReference type="EMBL" id="GDID01000094">
    <property type="protein sequence ID" value="JAP96512.1"/>
    <property type="molecule type" value="Transcribed_RNA"/>
</dbReference>
<name>A0A146KIM6_9EUKA</name>
<evidence type="ECO:0000256" key="1">
    <source>
        <dbReference type="SAM" id="Coils"/>
    </source>
</evidence>